<dbReference type="InterPro" id="IPR052016">
    <property type="entry name" value="Bact_Sigma-Reg"/>
</dbReference>
<evidence type="ECO:0000313" key="3">
    <source>
        <dbReference type="EMBL" id="REF89575.1"/>
    </source>
</evidence>
<feature type="domain" description="PPM-type phosphatase" evidence="2">
    <location>
        <begin position="113"/>
        <end position="324"/>
    </location>
</feature>
<dbReference type="GO" id="GO:0016791">
    <property type="term" value="F:phosphatase activity"/>
    <property type="evidence" value="ECO:0007669"/>
    <property type="project" value="TreeGrafter"/>
</dbReference>
<dbReference type="PANTHER" id="PTHR43156:SF2">
    <property type="entry name" value="STAGE II SPORULATION PROTEIN E"/>
    <property type="match status" value="1"/>
</dbReference>
<gene>
    <name evidence="3" type="ORF">DES32_0800</name>
</gene>
<dbReference type="AlphaFoldDB" id="A0A3D9Z470"/>
<comment type="caution">
    <text evidence="3">The sequence shown here is derived from an EMBL/GenBank/DDBJ whole genome shotgun (WGS) entry which is preliminary data.</text>
</comment>
<dbReference type="InterPro" id="IPR036457">
    <property type="entry name" value="PPM-type-like_dom_sf"/>
</dbReference>
<keyword evidence="4" id="KW-1185">Reference proteome</keyword>
<reference evidence="3 4" key="1">
    <citation type="submission" date="2018-08" db="EMBL/GenBank/DDBJ databases">
        <title>Genomic Encyclopedia of Type Strains, Phase IV (KMG-IV): sequencing the most valuable type-strain genomes for metagenomic binning, comparative biology and taxonomic classification.</title>
        <authorList>
            <person name="Goeker M."/>
        </authorList>
    </citation>
    <scope>NUCLEOTIDE SEQUENCE [LARGE SCALE GENOMIC DNA]</scope>
    <source>
        <strain evidence="3 4">BW863</strain>
    </source>
</reference>
<dbReference type="SUPFAM" id="SSF81606">
    <property type="entry name" value="PP2C-like"/>
    <property type="match status" value="1"/>
</dbReference>
<dbReference type="Pfam" id="PF07228">
    <property type="entry name" value="SpoIIE"/>
    <property type="match status" value="1"/>
</dbReference>
<sequence>MTTPDRLRQAARSLAGILEAGPRAKFLAALNDPDGDPVMVLEEIAQRLGAHDAEQAKSLDDRTLQLNLALDVLRTRDRTAAEQAEWDFAANLQYSGLPHDFPPFPDRREFDLHAGMVTAKEVGGDLYDFFLLAPGRLGFVVADAAGKGLPAAIFITLTRTLLRATAEKLEQPGECLRIVNAMLCIDNPSLMFTTAFYGVLDTQTGEIIYANAGHNPPYILTVGGEVYALPRAGAVPLGVIEDAFYETQRVTLAPGDALVCYSDGVTEAVDAFGALYGEPRLAAALASYPGEHPTEVLTAIVADVDAYMALTPMADDVTLLVVRYNGAAAGAASG</sequence>
<evidence type="ECO:0000313" key="4">
    <source>
        <dbReference type="Proteomes" id="UP000256900"/>
    </source>
</evidence>
<dbReference type="PROSITE" id="PS51746">
    <property type="entry name" value="PPM_2"/>
    <property type="match status" value="1"/>
</dbReference>
<name>A0A3D9Z470_9HYPH</name>
<dbReference type="Proteomes" id="UP000256900">
    <property type="component" value="Unassembled WGS sequence"/>
</dbReference>
<dbReference type="Gene3D" id="3.60.40.10">
    <property type="entry name" value="PPM-type phosphatase domain"/>
    <property type="match status" value="1"/>
</dbReference>
<evidence type="ECO:0000259" key="2">
    <source>
        <dbReference type="PROSITE" id="PS51746"/>
    </source>
</evidence>
<organism evidence="3 4">
    <name type="scientific">Methylovirgula ligni</name>
    <dbReference type="NCBI Taxonomy" id="569860"/>
    <lineage>
        <taxon>Bacteria</taxon>
        <taxon>Pseudomonadati</taxon>
        <taxon>Pseudomonadota</taxon>
        <taxon>Alphaproteobacteria</taxon>
        <taxon>Hyphomicrobiales</taxon>
        <taxon>Beijerinckiaceae</taxon>
        <taxon>Methylovirgula</taxon>
    </lineage>
</organism>
<dbReference type="RefSeq" id="WP_165204009.1">
    <property type="nucleotide sequence ID" value="NZ_CP025086.1"/>
</dbReference>
<accession>A0A3D9Z470</accession>
<proteinExistence type="predicted"/>
<dbReference type="PANTHER" id="PTHR43156">
    <property type="entry name" value="STAGE II SPORULATION PROTEIN E-RELATED"/>
    <property type="match status" value="1"/>
</dbReference>
<dbReference type="SMART" id="SM00331">
    <property type="entry name" value="PP2C_SIG"/>
    <property type="match status" value="1"/>
</dbReference>
<dbReference type="InterPro" id="IPR001932">
    <property type="entry name" value="PPM-type_phosphatase-like_dom"/>
</dbReference>
<evidence type="ECO:0000256" key="1">
    <source>
        <dbReference type="ARBA" id="ARBA00022801"/>
    </source>
</evidence>
<dbReference type="EMBL" id="QUMO01000001">
    <property type="protein sequence ID" value="REF89575.1"/>
    <property type="molecule type" value="Genomic_DNA"/>
</dbReference>
<protein>
    <submittedName>
        <fullName evidence="3">Stage II sporulation protein E</fullName>
    </submittedName>
</protein>
<keyword evidence="1" id="KW-0378">Hydrolase</keyword>